<name>A0A3A3YVM7_9ACTN</name>
<gene>
    <name evidence="2" type="ORF">D5H78_12980</name>
</gene>
<dbReference type="Gene3D" id="1.10.10.10">
    <property type="entry name" value="Winged helix-like DNA-binding domain superfamily/Winged helix DNA-binding domain"/>
    <property type="match status" value="1"/>
</dbReference>
<protein>
    <submittedName>
        <fullName evidence="2">RNA polymerase subunit sigma-70</fullName>
    </submittedName>
</protein>
<dbReference type="AlphaFoldDB" id="A0A3A3YVM7"/>
<dbReference type="GO" id="GO:0006352">
    <property type="term" value="P:DNA-templated transcription initiation"/>
    <property type="evidence" value="ECO:0007669"/>
    <property type="project" value="InterPro"/>
</dbReference>
<keyword evidence="3" id="KW-1185">Reference proteome</keyword>
<evidence type="ECO:0000313" key="3">
    <source>
        <dbReference type="Proteomes" id="UP000265614"/>
    </source>
</evidence>
<evidence type="ECO:0000259" key="1">
    <source>
        <dbReference type="Pfam" id="PF20239"/>
    </source>
</evidence>
<dbReference type="SUPFAM" id="SSF88659">
    <property type="entry name" value="Sigma3 and sigma4 domains of RNA polymerase sigma factors"/>
    <property type="match status" value="1"/>
</dbReference>
<dbReference type="PANTHER" id="PTHR47756">
    <property type="entry name" value="BLL6612 PROTEIN-RELATED"/>
    <property type="match status" value="1"/>
</dbReference>
<sequence length="404" mass="42629">MSRADAHAAAERAARASYGRLVALLAAPSGDVALAEDALAAAFERALATWPAAGVPRNPEGWLLTVARNRQRDVWRSPAHRGSVALVAAAEQGADAHSPLDDLDPDALPDRRLELLFVCAHPAVDPAVRTPLMLQAVLGFDAAQVAAAFHVPAATMAQRLVRAKRRIRDARIPFAVPGRAAMPERLPAVLEAVYGCYAIDRSDEAHHLAVTLATALRDEPEAWGLAALVTLARARAGAAPPGAYLPLDEQDPRTWDGALVAEGEAYLRRATPGPLGRFQCEAAIQAVHCARARTGTTDWAALRTLHTALQRLAPTLGGAVALAAVTGRVDGAAAGLAALDDLADRGERFQPWWATRGHLLTEAGRPAEAADALGTAADLATDPAQAEHLRRRRDALRRLGPAPA</sequence>
<dbReference type="RefSeq" id="WP_119950929.1">
    <property type="nucleotide sequence ID" value="NZ_QZEZ01000006.1"/>
</dbReference>
<dbReference type="PANTHER" id="PTHR47756:SF2">
    <property type="entry name" value="BLL6612 PROTEIN"/>
    <property type="match status" value="1"/>
</dbReference>
<reference evidence="2 3" key="1">
    <citation type="submission" date="2018-09" db="EMBL/GenBank/DDBJ databases">
        <title>YIM 75000 draft genome.</title>
        <authorList>
            <person name="Tang S."/>
            <person name="Feng Y."/>
        </authorList>
    </citation>
    <scope>NUCLEOTIDE SEQUENCE [LARGE SCALE GENOMIC DNA]</scope>
    <source>
        <strain evidence="2 3">YIM 75000</strain>
    </source>
</reference>
<evidence type="ECO:0000313" key="2">
    <source>
        <dbReference type="EMBL" id="RJK94747.1"/>
    </source>
</evidence>
<comment type="caution">
    <text evidence="2">The sequence shown here is derived from an EMBL/GenBank/DDBJ whole genome shotgun (WGS) entry which is preliminary data.</text>
</comment>
<dbReference type="OrthoDB" id="9780299at2"/>
<feature type="domain" description="DUF6596" evidence="1">
    <location>
        <begin position="200"/>
        <end position="270"/>
    </location>
</feature>
<dbReference type="EMBL" id="QZEZ01000006">
    <property type="protein sequence ID" value="RJK94747.1"/>
    <property type="molecule type" value="Genomic_DNA"/>
</dbReference>
<dbReference type="SUPFAM" id="SSF88946">
    <property type="entry name" value="Sigma2 domain of RNA polymerase sigma factors"/>
    <property type="match status" value="1"/>
</dbReference>
<dbReference type="Gene3D" id="1.10.1740.10">
    <property type="match status" value="1"/>
</dbReference>
<dbReference type="InterPro" id="IPR036388">
    <property type="entry name" value="WH-like_DNA-bd_sf"/>
</dbReference>
<proteinExistence type="predicted"/>
<dbReference type="InterPro" id="IPR013324">
    <property type="entry name" value="RNA_pol_sigma_r3/r4-like"/>
</dbReference>
<dbReference type="Pfam" id="PF20239">
    <property type="entry name" value="DUF6596"/>
    <property type="match status" value="1"/>
</dbReference>
<dbReference type="Proteomes" id="UP000265614">
    <property type="component" value="Unassembled WGS sequence"/>
</dbReference>
<accession>A0A3A3YVM7</accession>
<dbReference type="InterPro" id="IPR046531">
    <property type="entry name" value="DUF6596"/>
</dbReference>
<dbReference type="InterPro" id="IPR013325">
    <property type="entry name" value="RNA_pol_sigma_r2"/>
</dbReference>
<organism evidence="2 3">
    <name type="scientific">Vallicoccus soli</name>
    <dbReference type="NCBI Taxonomy" id="2339232"/>
    <lineage>
        <taxon>Bacteria</taxon>
        <taxon>Bacillati</taxon>
        <taxon>Actinomycetota</taxon>
        <taxon>Actinomycetes</taxon>
        <taxon>Motilibacterales</taxon>
        <taxon>Vallicoccaceae</taxon>
        <taxon>Vallicoccus</taxon>
    </lineage>
</organism>
<dbReference type="GO" id="GO:0003700">
    <property type="term" value="F:DNA-binding transcription factor activity"/>
    <property type="evidence" value="ECO:0007669"/>
    <property type="project" value="InterPro"/>
</dbReference>